<dbReference type="Pfam" id="PF16766">
    <property type="entry name" value="CID_GANP"/>
    <property type="match status" value="1"/>
</dbReference>
<comment type="function">
    <text evidence="23">As a component of the TREX-2 complex, involved in the export of mRNAs to the cytoplasm through the nuclear pores. Through the acetylation of histones, affects the assembly of nucleosomes at immunoglobulin variable region genes and promotes the recruitment and positioning of transcription complex to favor DNA cytosine deaminase AICDA/AID targeting, hence promoting somatic hypermutations.</text>
</comment>
<protein>
    <recommendedName>
        <fullName evidence="24">Germinal-center associated nuclear protein</fullName>
        <ecNumber evidence="5">2.3.1.48</ecNumber>
    </recommendedName>
</protein>
<dbReference type="Pfam" id="PF03399">
    <property type="entry name" value="SAC3_GANP"/>
    <property type="match status" value="1"/>
</dbReference>
<feature type="compositionally biased region" description="Low complexity" evidence="26">
    <location>
        <begin position="145"/>
        <end position="172"/>
    </location>
</feature>
<dbReference type="PANTHER" id="PTHR12436">
    <property type="entry name" value="80 KDA MCM3-ASSOCIATED PROTEIN"/>
    <property type="match status" value="1"/>
</dbReference>
<evidence type="ECO:0000256" key="5">
    <source>
        <dbReference type="ARBA" id="ARBA00013184"/>
    </source>
</evidence>
<evidence type="ECO:0000256" key="23">
    <source>
        <dbReference type="ARBA" id="ARBA00055631"/>
    </source>
</evidence>
<keyword evidence="17" id="KW-0175">Coiled coil</keyword>
<dbReference type="Pfam" id="PF16768">
    <property type="entry name" value="NupH_GANP"/>
    <property type="match status" value="1"/>
</dbReference>
<dbReference type="InterPro" id="IPR045107">
    <property type="entry name" value="SAC3/GANP/THP3"/>
</dbReference>
<evidence type="ECO:0000256" key="26">
    <source>
        <dbReference type="SAM" id="MobiDB-lite"/>
    </source>
</evidence>
<evidence type="ECO:0000256" key="17">
    <source>
        <dbReference type="ARBA" id="ARBA00023054"/>
    </source>
</evidence>
<feature type="compositionally biased region" description="Polar residues" evidence="26">
    <location>
        <begin position="257"/>
        <end position="273"/>
    </location>
</feature>
<dbReference type="InterPro" id="IPR005062">
    <property type="entry name" value="SAC3/GANP/THP3_conserved"/>
</dbReference>
<dbReference type="GO" id="GO:0005694">
    <property type="term" value="C:chromosome"/>
    <property type="evidence" value="ECO:0007669"/>
    <property type="project" value="UniProtKB-SubCell"/>
</dbReference>
<evidence type="ECO:0000256" key="12">
    <source>
        <dbReference type="ARBA" id="ARBA00022816"/>
    </source>
</evidence>
<dbReference type="InterPro" id="IPR000717">
    <property type="entry name" value="PCI_dom"/>
</dbReference>
<proteinExistence type="inferred from homology"/>
<dbReference type="InterPro" id="IPR034265">
    <property type="entry name" value="MCM3AP_RRM"/>
</dbReference>
<dbReference type="PROSITE" id="PS50102">
    <property type="entry name" value="RRM"/>
    <property type="match status" value="1"/>
</dbReference>
<keyword evidence="19" id="KW-0539">Nucleus</keyword>
<dbReference type="CDD" id="cd12443">
    <property type="entry name" value="RRM_MCM3A_like"/>
    <property type="match status" value="1"/>
</dbReference>
<keyword evidence="13" id="KW-0391">Immunity</keyword>
<feature type="region of interest" description="Disordered" evidence="26">
    <location>
        <begin position="369"/>
        <end position="571"/>
    </location>
</feature>
<dbReference type="FunFam" id="1.25.40.990:FF:000003">
    <property type="entry name" value="germinal-center associated nuclear protein isoform X2"/>
    <property type="match status" value="1"/>
</dbReference>
<dbReference type="EC" id="2.3.1.48" evidence="5"/>
<comment type="similarity">
    <text evidence="21">Belongs to the SAC3 family.</text>
</comment>
<feature type="compositionally biased region" description="Low complexity" evidence="26">
    <location>
        <begin position="294"/>
        <end position="303"/>
    </location>
</feature>
<evidence type="ECO:0000259" key="28">
    <source>
        <dbReference type="PROSITE" id="PS50250"/>
    </source>
</evidence>
<keyword evidence="29" id="KW-1185">Reference proteome</keyword>
<dbReference type="RefSeq" id="XP_042562977.1">
    <property type="nucleotide sequence ID" value="XM_042707043.1"/>
</dbReference>
<organism evidence="29 30">
    <name type="scientific">Clupea harengus</name>
    <name type="common">Atlantic herring</name>
    <dbReference type="NCBI Taxonomy" id="7950"/>
    <lineage>
        <taxon>Eukaryota</taxon>
        <taxon>Metazoa</taxon>
        <taxon>Chordata</taxon>
        <taxon>Craniata</taxon>
        <taxon>Vertebrata</taxon>
        <taxon>Euteleostomi</taxon>
        <taxon>Actinopterygii</taxon>
        <taxon>Neopterygii</taxon>
        <taxon>Teleostei</taxon>
        <taxon>Clupei</taxon>
        <taxon>Clupeiformes</taxon>
        <taxon>Clupeoidei</taxon>
        <taxon>Clupeidae</taxon>
        <taxon>Clupea</taxon>
    </lineage>
</organism>
<evidence type="ECO:0000256" key="7">
    <source>
        <dbReference type="ARBA" id="ARBA00022454"/>
    </source>
</evidence>
<keyword evidence="8" id="KW-0488">Methylation</keyword>
<evidence type="ECO:0000256" key="2">
    <source>
        <dbReference type="ARBA" id="ARBA00004496"/>
    </source>
</evidence>
<feature type="region of interest" description="Disordered" evidence="26">
    <location>
        <begin position="14"/>
        <end position="50"/>
    </location>
</feature>
<feature type="region of interest" description="Disordered" evidence="26">
    <location>
        <begin position="328"/>
        <end position="349"/>
    </location>
</feature>
<evidence type="ECO:0000256" key="6">
    <source>
        <dbReference type="ARBA" id="ARBA00022448"/>
    </source>
</evidence>
<dbReference type="GO" id="GO:0005643">
    <property type="term" value="C:nuclear pore"/>
    <property type="evidence" value="ECO:0007669"/>
    <property type="project" value="UniProtKB-SubCell"/>
</dbReference>
<feature type="compositionally biased region" description="Acidic residues" evidence="26">
    <location>
        <begin position="646"/>
        <end position="657"/>
    </location>
</feature>
<dbReference type="GO" id="GO:0015031">
    <property type="term" value="P:protein transport"/>
    <property type="evidence" value="ECO:0007669"/>
    <property type="project" value="UniProtKB-KW"/>
</dbReference>
<evidence type="ECO:0000313" key="30">
    <source>
        <dbReference type="RefSeq" id="XP_042562977.1"/>
    </source>
</evidence>
<feature type="compositionally biased region" description="Low complexity" evidence="26">
    <location>
        <begin position="330"/>
        <end position="349"/>
    </location>
</feature>
<evidence type="ECO:0000256" key="14">
    <source>
        <dbReference type="ARBA" id="ARBA00022927"/>
    </source>
</evidence>
<feature type="domain" description="RRM" evidence="27">
    <location>
        <begin position="562"/>
        <end position="633"/>
    </location>
</feature>
<feature type="region of interest" description="Disordered" evidence="26">
    <location>
        <begin position="1199"/>
        <end position="1218"/>
    </location>
</feature>
<keyword evidence="6" id="KW-0813">Transport</keyword>
<feature type="compositionally biased region" description="Pro residues" evidence="26">
    <location>
        <begin position="495"/>
        <end position="511"/>
    </location>
</feature>
<dbReference type="OrthoDB" id="21502at2759"/>
<keyword evidence="14" id="KW-0653">Protein transport</keyword>
<evidence type="ECO:0000256" key="25">
    <source>
        <dbReference type="PROSITE-ProRule" id="PRU00176"/>
    </source>
</evidence>
<evidence type="ECO:0000256" key="8">
    <source>
        <dbReference type="ARBA" id="ARBA00022481"/>
    </source>
</evidence>
<dbReference type="PANTHER" id="PTHR12436:SF3">
    <property type="entry name" value="GERMINAL-CENTER ASSOCIATED NUCLEAR PROTEIN"/>
    <property type="match status" value="1"/>
</dbReference>
<evidence type="ECO:0000256" key="18">
    <source>
        <dbReference type="ARBA" id="ARBA00023132"/>
    </source>
</evidence>
<evidence type="ECO:0000256" key="19">
    <source>
        <dbReference type="ARBA" id="ARBA00023242"/>
    </source>
</evidence>
<reference evidence="30" key="1">
    <citation type="submission" date="2025-08" db="UniProtKB">
        <authorList>
            <consortium name="RefSeq"/>
        </authorList>
    </citation>
    <scope>IDENTIFICATION</scope>
</reference>
<keyword evidence="7" id="KW-0158">Chromosome</keyword>
<comment type="catalytic activity">
    <reaction evidence="22">
        <text>L-lysyl-[histone] + acetyl-CoA = N(6)-acetyl-L-lysyl-[histone] + CoA + H(+)</text>
        <dbReference type="Rhea" id="RHEA:21992"/>
        <dbReference type="Rhea" id="RHEA-COMP:9845"/>
        <dbReference type="Rhea" id="RHEA-COMP:11338"/>
        <dbReference type="ChEBI" id="CHEBI:15378"/>
        <dbReference type="ChEBI" id="CHEBI:29969"/>
        <dbReference type="ChEBI" id="CHEBI:57287"/>
        <dbReference type="ChEBI" id="CHEBI:57288"/>
        <dbReference type="ChEBI" id="CHEBI:61930"/>
        <dbReference type="EC" id="2.3.1.48"/>
    </reaction>
    <physiologicalReaction direction="left-to-right" evidence="22">
        <dbReference type="Rhea" id="RHEA:21993"/>
    </physiologicalReaction>
</comment>
<evidence type="ECO:0000259" key="27">
    <source>
        <dbReference type="PROSITE" id="PS50102"/>
    </source>
</evidence>
<keyword evidence="18" id="KW-0906">Nuclear pore complex</keyword>
<evidence type="ECO:0000313" key="29">
    <source>
        <dbReference type="Proteomes" id="UP000515152"/>
    </source>
</evidence>
<keyword evidence="12" id="KW-0509">mRNA transport</keyword>
<evidence type="ECO:0000256" key="9">
    <source>
        <dbReference type="ARBA" id="ARBA00022490"/>
    </source>
</evidence>
<keyword evidence="10" id="KW-0597">Phosphoprotein</keyword>
<keyword evidence="16" id="KW-0811">Translocation</keyword>
<evidence type="ECO:0000256" key="4">
    <source>
        <dbReference type="ARBA" id="ARBA00004642"/>
    </source>
</evidence>
<dbReference type="Pfam" id="PF16769">
    <property type="entry name" value="MCM3AP_GANP"/>
    <property type="match status" value="1"/>
</dbReference>
<feature type="region of interest" description="Disordered" evidence="26">
    <location>
        <begin position="1872"/>
        <end position="1891"/>
    </location>
</feature>
<feature type="compositionally biased region" description="Polar residues" evidence="26">
    <location>
        <begin position="28"/>
        <end position="50"/>
    </location>
</feature>
<dbReference type="Pfam" id="PF00076">
    <property type="entry name" value="RRM_1"/>
    <property type="match status" value="1"/>
</dbReference>
<dbReference type="InterPro" id="IPR031908">
    <property type="entry name" value="NupH_GANP"/>
</dbReference>
<evidence type="ECO:0000256" key="20">
    <source>
        <dbReference type="ARBA" id="ARBA00023315"/>
    </source>
</evidence>
<feature type="region of interest" description="Disordered" evidence="26">
    <location>
        <begin position="100"/>
        <end position="127"/>
    </location>
</feature>
<dbReference type="GO" id="GO:0005737">
    <property type="term" value="C:cytoplasm"/>
    <property type="evidence" value="ECO:0007669"/>
    <property type="project" value="UniProtKB-SubCell"/>
</dbReference>
<evidence type="ECO:0000256" key="21">
    <source>
        <dbReference type="ARBA" id="ARBA00038443"/>
    </source>
</evidence>
<feature type="region of interest" description="Disordered" evidence="26">
    <location>
        <begin position="236"/>
        <end position="273"/>
    </location>
</feature>
<dbReference type="SMART" id="SM00360">
    <property type="entry name" value="RRM"/>
    <property type="match status" value="1"/>
</dbReference>
<feature type="region of interest" description="Disordered" evidence="26">
    <location>
        <begin position="629"/>
        <end position="681"/>
    </location>
</feature>
<evidence type="ECO:0000256" key="13">
    <source>
        <dbReference type="ARBA" id="ARBA00022859"/>
    </source>
</evidence>
<evidence type="ECO:0000256" key="16">
    <source>
        <dbReference type="ARBA" id="ARBA00023010"/>
    </source>
</evidence>
<evidence type="ECO:0000256" key="11">
    <source>
        <dbReference type="ARBA" id="ARBA00022679"/>
    </source>
</evidence>
<evidence type="ECO:0000256" key="24">
    <source>
        <dbReference type="ARBA" id="ARBA00069544"/>
    </source>
</evidence>
<dbReference type="Proteomes" id="UP000515152">
    <property type="component" value="Unplaced"/>
</dbReference>
<comment type="subcellular location">
    <subcellularLocation>
        <location evidence="1">Chromosome</location>
    </subcellularLocation>
    <subcellularLocation>
        <location evidence="2">Cytoplasm</location>
    </subcellularLocation>
    <subcellularLocation>
        <location evidence="3">Nucleus</location>
        <location evidence="3">Nuclear pore complex</location>
    </subcellularLocation>
    <subcellularLocation>
        <location evidence="4">Nucleus</location>
        <location evidence="4">Nucleoplasm</location>
    </subcellularLocation>
</comment>
<dbReference type="GO" id="GO:0006406">
    <property type="term" value="P:mRNA export from nucleus"/>
    <property type="evidence" value="ECO:0007669"/>
    <property type="project" value="TreeGrafter"/>
</dbReference>
<keyword evidence="20" id="KW-0012">Acyltransferase</keyword>
<evidence type="ECO:0000256" key="1">
    <source>
        <dbReference type="ARBA" id="ARBA00004286"/>
    </source>
</evidence>
<dbReference type="InterPro" id="IPR031907">
    <property type="entry name" value="MCM3AP_GANP"/>
</dbReference>
<dbReference type="GO" id="GO:0061733">
    <property type="term" value="F:protein-lysine-acetyltransferase activity"/>
    <property type="evidence" value="ECO:0007669"/>
    <property type="project" value="UniProtKB-EC"/>
</dbReference>
<dbReference type="GO" id="GO:0070390">
    <property type="term" value="C:transcription export complex 2"/>
    <property type="evidence" value="ECO:0007669"/>
    <property type="project" value="TreeGrafter"/>
</dbReference>
<dbReference type="PROSITE" id="PS50250">
    <property type="entry name" value="PCI"/>
    <property type="match status" value="1"/>
</dbReference>
<accession>A0A8M1KGF4</accession>
<keyword evidence="15" id="KW-0007">Acetylation</keyword>
<feature type="region of interest" description="Disordered" evidence="26">
    <location>
        <begin position="1164"/>
        <end position="1183"/>
    </location>
</feature>
<evidence type="ECO:0000256" key="10">
    <source>
        <dbReference type="ARBA" id="ARBA00022553"/>
    </source>
</evidence>
<name>A0A8M1KGF4_CLUHA</name>
<feature type="region of interest" description="Disordered" evidence="26">
    <location>
        <begin position="294"/>
        <end position="315"/>
    </location>
</feature>
<dbReference type="KEGG" id="char:122132215"/>
<dbReference type="GO" id="GO:0003723">
    <property type="term" value="F:RNA binding"/>
    <property type="evidence" value="ECO:0007669"/>
    <property type="project" value="UniProtKB-UniRule"/>
</dbReference>
<sequence length="2138" mass="234400">MNPSNFFAGQQGAFQAPNNANRGGGIFQSFTPQGTINPPQNVSFGQTSTFGQSSAFTQPSASVFGQTSGQASVFGQTSAFGQTPFGQGGGLVQSAAQTPAFGQSPLGQTTTGFGAPPSYAQSTGQSQSQSLMFGQTSAFGQTPAFGQTSGFGQQTSGFGTQSGISQGATGSSGASGGAQPMSFGTKPSFSQQSGFSQPTTTPTPSLNVQNVAQNSGFGMSEFSFKPPSEAVFKPIFSASPEPANTQTSSEPFGASKSVPTSMDSSGPASTGFSLSGVQTGGLGFNFSQPAAAPSISVPAAGAPQREMLPTSSSSASSLQFTFSRPAVPLSSSTSVTQSTAVPSSPSSFTFSAKVLQPQAELEKFPFGGAGSRQLAFGAPQVKPEATAGSEVSRGTEEHSGESAFGNFGKGTKRKEEPDDPTAAQGKTAKVEVDDQGAAAAPRQPSKRPLLRGRGPAQGLFGNAMRGVLKSSVNPVKRQPPKEDGQSPEWGQTQRPDPPAPAAHTSAPPPRSQAPTREVLEKADEMGTLEDPEPEAQTPKPGKRRQRQESSDSLGGLSPTDLTALQCKGVPPNLNRKDVIEKHFNRFGKVRRVFCRTQKNLAIVHFQDHASAAKAKKRGKMLHGNEISLFWQRKKQSPAEKGAGSFEGEDPGSDTVEEDGLKGFQASPLRRPQQSKGSPLKKSAIAKALQFENDPQQESTSESSERSVSSLPSSLLHLIGQLAETAEEKYRLLEQRDKILRQGRPKRTDLDMSKVFVGTCPDMCPEKERYMRETRNQLSSFEVVPETEKVDHCASIKEYSRSSADQEEPLPHELRALPCLSMTMDYLVTQIMDQGEGNYGDWYDFLWNRTRGIRKDITQQHLCDPSTVSLIEKCTRFHIHCGHHLCQEPMMSFDAKINNENMTKCLQSLKEMYQDLDTREVYCPNEAEFRQYNVLLKMNDGDMLREVQQFREEVRNSPEVKFAVQAFAALNSNNFVRFFKLVKGASYLASCLLHRYFSQVRVEALRALNQAYTSGQRPTAFPIENLVRMLMFRNTAEASDFVQNYGLAINENMVELSRTTFQEPDLSLPQRKSLAIENKRTVLIGQVVNGGPLPNPPQHIPVCSFDSQHKYRGDILATEPAPSGGRVLGGVPFKQEQKPALESEPRPLLKPRLQVEPRLLAEPQTAVEPTQPDDADGSEQQTQPAALPVPAPELQNLFQPIEQPQPDKPPSPPPKPEVIYSDQDIMAEVESVVEEVLVAEVAGVANAGAEYISTALSVSGVQLEAMVSEVVHEMLRDVSASEILAEKERIAAEKHMLEEARRKQEREALLDVFSGDLCHEISEEVVVECIKETAASEIQLALEEKAACVARSSQAVCDSLVEETLVLELKQLAQEILDDELQRIRKFIKKWRDVVAVRRQLKRQMRGFPAAPCCVDPRFKLSALAPSAPHSPSLDSLAKGLVNLGNAGNMAVSCIRLLKFRKEALHQMRVNFFYRQLLSECVWTPLDLPTLVAESIPNPPDRIFWKAMLMLPSSHESNASVTNSILTDWLEAKFSGGEERVESSDMPPAGALQTLTISNGLRELDQRTHKVHVCIKVSRGPLGEEAQAQLEEGKELLGTNALLMLLPSSPGSGRLGQEEEDDEDEDVSLLSALLQLRQVQQASSWHVPMPLAVVVPGHLGEGVSDQKLKEDLMLKALVDDGLISEYTFIRIPDTTNDMQGTEQVSQAVKWLVAHSPAASLLTSQTLVEFVEAGLCREFSSRLYRDKQDRMQAGLPCQDPAPVIQLYNSVLLFLAGLVSSEQLSNMSWPPAEFSLPETRDLLPHLDWNSPLHLTWLKRAILSLQLPEWDLPPVTASWPCLCASIFQYVSQIPSSRHSQPLLMSRLENLLVRVRSQRPQDQDEDQDEDLKAGPSFHHMPWDEIIALCIDHRLKDWRPPECPVSEDAVTEDGQILVYFRKEGLRDFVPPSSWEAAVKRTHQEKQQELHQSKADSRPSFTPPIHALRQRLFQSVMEVDEAPSELDVTQTPSAREMLPHRLLSGIEQEKAHSQRFEEQLRRWLDGDSLDTPSLPLYIPSSLLMLPDLMTHTRKPPAAAALAQDASLTQATDTDDLEKSGGDRLRNAPLSIAQRIQDLNRTIAASRQEELVLGLTLSSLLDIVED</sequence>
<dbReference type="GO" id="GO:0005654">
    <property type="term" value="C:nucleoplasm"/>
    <property type="evidence" value="ECO:0007669"/>
    <property type="project" value="UniProtKB-SubCell"/>
</dbReference>
<feature type="region of interest" description="Disordered" evidence="26">
    <location>
        <begin position="142"/>
        <end position="210"/>
    </location>
</feature>
<keyword evidence="11" id="KW-0808">Transferase</keyword>
<evidence type="ECO:0000256" key="22">
    <source>
        <dbReference type="ARBA" id="ARBA00048940"/>
    </source>
</evidence>
<dbReference type="GO" id="GO:0002376">
    <property type="term" value="P:immune system process"/>
    <property type="evidence" value="ECO:0007669"/>
    <property type="project" value="UniProtKB-KW"/>
</dbReference>
<feature type="compositionally biased region" description="Polar residues" evidence="26">
    <location>
        <begin position="100"/>
        <end position="112"/>
    </location>
</feature>
<keyword evidence="25" id="KW-0694">RNA-binding</keyword>
<feature type="domain" description="PCI" evidence="28">
    <location>
        <begin position="897"/>
        <end position="1069"/>
    </location>
</feature>
<dbReference type="InterPro" id="IPR000504">
    <property type="entry name" value="RRM_dom"/>
</dbReference>
<evidence type="ECO:0000256" key="15">
    <source>
        <dbReference type="ARBA" id="ARBA00022990"/>
    </source>
</evidence>
<dbReference type="InterPro" id="IPR031910">
    <property type="entry name" value="GANP_CID_dom"/>
</dbReference>
<gene>
    <name evidence="30" type="primary">LOC122132215</name>
</gene>
<dbReference type="GeneID" id="122132215"/>
<feature type="compositionally biased region" description="Pro residues" evidence="26">
    <location>
        <begin position="1205"/>
        <end position="1215"/>
    </location>
</feature>
<evidence type="ECO:0000256" key="3">
    <source>
        <dbReference type="ARBA" id="ARBA00004567"/>
    </source>
</evidence>
<feature type="compositionally biased region" description="Low complexity" evidence="26">
    <location>
        <begin position="187"/>
        <end position="205"/>
    </location>
</feature>
<keyword evidence="9" id="KW-0963">Cytoplasm</keyword>